<keyword evidence="5" id="KW-0325">Glycoprotein</keyword>
<dbReference type="InterPro" id="IPR050645">
    <property type="entry name" value="Histidine_acid_phosphatase"/>
</dbReference>
<reference evidence="8" key="1">
    <citation type="submission" date="2021-01" db="EMBL/GenBank/DDBJ databases">
        <authorList>
            <consortium name="Genoscope - CEA"/>
            <person name="William W."/>
        </authorList>
    </citation>
    <scope>NUCLEOTIDE SEQUENCE</scope>
</reference>
<dbReference type="OMA" id="ARNPYYC"/>
<dbReference type="PANTHER" id="PTHR11567:SF211">
    <property type="entry name" value="PROSTATIC ACID PHOSPHATASE"/>
    <property type="match status" value="1"/>
</dbReference>
<evidence type="ECO:0008006" key="10">
    <source>
        <dbReference type="Google" id="ProtNLM"/>
    </source>
</evidence>
<dbReference type="EMBL" id="CAJJDP010000073">
    <property type="protein sequence ID" value="CAD8180044.1"/>
    <property type="molecule type" value="Genomic_DNA"/>
</dbReference>
<evidence type="ECO:0000256" key="7">
    <source>
        <dbReference type="SAM" id="SignalP"/>
    </source>
</evidence>
<dbReference type="GO" id="GO:0003993">
    <property type="term" value="F:acid phosphatase activity"/>
    <property type="evidence" value="ECO:0007669"/>
    <property type="project" value="UniProtKB-EC"/>
</dbReference>
<evidence type="ECO:0000256" key="4">
    <source>
        <dbReference type="ARBA" id="ARBA00023157"/>
    </source>
</evidence>
<keyword evidence="6" id="KW-0472">Membrane</keyword>
<feature type="chain" id="PRO_5035871168" description="Acid phosphatase" evidence="7">
    <location>
        <begin position="17"/>
        <end position="443"/>
    </location>
</feature>
<proteinExistence type="predicted"/>
<dbReference type="Proteomes" id="UP000683925">
    <property type="component" value="Unassembled WGS sequence"/>
</dbReference>
<dbReference type="InterPro" id="IPR000560">
    <property type="entry name" value="His_Pase_clade-2"/>
</dbReference>
<dbReference type="PANTHER" id="PTHR11567">
    <property type="entry name" value="ACID PHOSPHATASE-RELATED"/>
    <property type="match status" value="1"/>
</dbReference>
<evidence type="ECO:0000256" key="1">
    <source>
        <dbReference type="ARBA" id="ARBA00000032"/>
    </source>
</evidence>
<evidence type="ECO:0000256" key="2">
    <source>
        <dbReference type="ARBA" id="ARBA00022729"/>
    </source>
</evidence>
<organism evidence="8 9">
    <name type="scientific">Paramecium octaurelia</name>
    <dbReference type="NCBI Taxonomy" id="43137"/>
    <lineage>
        <taxon>Eukaryota</taxon>
        <taxon>Sar</taxon>
        <taxon>Alveolata</taxon>
        <taxon>Ciliophora</taxon>
        <taxon>Intramacronucleata</taxon>
        <taxon>Oligohymenophorea</taxon>
        <taxon>Peniculida</taxon>
        <taxon>Parameciidae</taxon>
        <taxon>Paramecium</taxon>
    </lineage>
</organism>
<keyword evidence="6" id="KW-1133">Transmembrane helix</keyword>
<gene>
    <name evidence="8" type="ORF">POCTA_138.1.T0740117</name>
</gene>
<evidence type="ECO:0000313" key="8">
    <source>
        <dbReference type="EMBL" id="CAD8180044.1"/>
    </source>
</evidence>
<dbReference type="Pfam" id="PF00328">
    <property type="entry name" value="His_Phos_2"/>
    <property type="match status" value="1"/>
</dbReference>
<keyword evidence="2 7" id="KW-0732">Signal</keyword>
<evidence type="ECO:0000256" key="3">
    <source>
        <dbReference type="ARBA" id="ARBA00022801"/>
    </source>
</evidence>
<keyword evidence="9" id="KW-1185">Reference proteome</keyword>
<comment type="caution">
    <text evidence="8">The sequence shown here is derived from an EMBL/GenBank/DDBJ whole genome shotgun (WGS) entry which is preliminary data.</text>
</comment>
<comment type="catalytic activity">
    <reaction evidence="1">
        <text>a phosphate monoester + H2O = an alcohol + phosphate</text>
        <dbReference type="Rhea" id="RHEA:15017"/>
        <dbReference type="ChEBI" id="CHEBI:15377"/>
        <dbReference type="ChEBI" id="CHEBI:30879"/>
        <dbReference type="ChEBI" id="CHEBI:43474"/>
        <dbReference type="ChEBI" id="CHEBI:67140"/>
        <dbReference type="EC" id="3.1.3.2"/>
    </reaction>
</comment>
<feature type="signal peptide" evidence="7">
    <location>
        <begin position="1"/>
        <end position="16"/>
    </location>
</feature>
<sequence>MKQILIFVISLYQVLCQDKLLAVQAIWRHGARNPYYCNYECDPNVAKGDAALLTPTGMRQQYVLGKWLRQRYITGTTPLLSTIFNENEIYIESSDVNRTLQSAYSNLQGMYPDGPTVPHFVDENVSLLLPPNKGSVTPPGIGDEALPKKIQLIPIHTKQREMDYAVAIACPKGTEMVASNKKTALYKEVNDATAQLYKDFNEQLKLTGDKQVNDFVVLSNYRDTFICNRYNGEKMPEDLKTETLKKIDDISNLAFSLEKFQTPEQVKLFSTPYFKQVIDHFDSFLNGSSHFKYYGSSSHDSTLLALLSGLNLTSAQCQAEIYLNKNITYKNCITQYVEFASNIIFELYNNSITGPYVKVLYNGEYMPLCSVEAKTCKYSTLRSVFMAQQVDYKKECGIAGDKGIPIEEETPGWAIAFFIIVILLLLGGLAMVIIIKRKVADSE</sequence>
<keyword evidence="6" id="KW-0812">Transmembrane</keyword>
<keyword evidence="4" id="KW-1015">Disulfide bond</keyword>
<dbReference type="OrthoDB" id="294288at2759"/>
<dbReference type="CDD" id="cd07061">
    <property type="entry name" value="HP_HAP_like"/>
    <property type="match status" value="1"/>
</dbReference>
<keyword evidence="3" id="KW-0378">Hydrolase</keyword>
<evidence type="ECO:0000256" key="5">
    <source>
        <dbReference type="ARBA" id="ARBA00023180"/>
    </source>
</evidence>
<accession>A0A8S1VR47</accession>
<name>A0A8S1VR47_PAROT</name>
<protein>
    <recommendedName>
        <fullName evidence="10">Acid phosphatase</fullName>
    </recommendedName>
</protein>
<evidence type="ECO:0000313" key="9">
    <source>
        <dbReference type="Proteomes" id="UP000683925"/>
    </source>
</evidence>
<dbReference type="InterPro" id="IPR033379">
    <property type="entry name" value="Acid_Pase_AS"/>
</dbReference>
<feature type="transmembrane region" description="Helical" evidence="6">
    <location>
        <begin position="413"/>
        <end position="435"/>
    </location>
</feature>
<dbReference type="PROSITE" id="PS00616">
    <property type="entry name" value="HIS_ACID_PHOSPHAT_1"/>
    <property type="match status" value="1"/>
</dbReference>
<dbReference type="AlphaFoldDB" id="A0A8S1VR47"/>
<evidence type="ECO:0000256" key="6">
    <source>
        <dbReference type="SAM" id="Phobius"/>
    </source>
</evidence>